<gene>
    <name evidence="1" type="ORF">RAG0_02914</name>
</gene>
<evidence type="ECO:0000313" key="1">
    <source>
        <dbReference type="EMBL" id="CZS92426.1"/>
    </source>
</evidence>
<dbReference type="Proteomes" id="UP000178912">
    <property type="component" value="Unassembled WGS sequence"/>
</dbReference>
<protein>
    <submittedName>
        <fullName evidence="1">Uncharacterized protein</fullName>
    </submittedName>
</protein>
<dbReference type="EMBL" id="FJUX01000012">
    <property type="protein sequence ID" value="CZS92426.1"/>
    <property type="molecule type" value="Genomic_DNA"/>
</dbReference>
<organism evidence="1 2">
    <name type="scientific">Rhynchosporium agropyri</name>
    <dbReference type="NCBI Taxonomy" id="914238"/>
    <lineage>
        <taxon>Eukaryota</taxon>
        <taxon>Fungi</taxon>
        <taxon>Dikarya</taxon>
        <taxon>Ascomycota</taxon>
        <taxon>Pezizomycotina</taxon>
        <taxon>Leotiomycetes</taxon>
        <taxon>Helotiales</taxon>
        <taxon>Ploettnerulaceae</taxon>
        <taxon>Rhynchosporium</taxon>
    </lineage>
</organism>
<sequence>MALYSDSNSYLLYETKSDYDTAFHQAREEAIYDLIEPTSFYARVYSVTEEALRKSVCRSKKKKERNRHGGDNTILTACQEEAVIATSNGRQGMEQHMIWCNYIPKSSITNNKVFSSAALRKLRGQGTLLRAFYVVSTAGKKEHENLTHA</sequence>
<accession>A0A1E1K2R6</accession>
<keyword evidence="2" id="KW-1185">Reference proteome</keyword>
<dbReference type="AlphaFoldDB" id="A0A1E1K2R6"/>
<evidence type="ECO:0000313" key="2">
    <source>
        <dbReference type="Proteomes" id="UP000178912"/>
    </source>
</evidence>
<name>A0A1E1K2R6_9HELO</name>
<reference evidence="2" key="1">
    <citation type="submission" date="2016-03" db="EMBL/GenBank/DDBJ databases">
        <authorList>
            <person name="Guldener U."/>
        </authorList>
    </citation>
    <scope>NUCLEOTIDE SEQUENCE [LARGE SCALE GENOMIC DNA]</scope>
    <source>
        <strain evidence="2">04CH-RAC-A.6.1</strain>
    </source>
</reference>
<proteinExistence type="predicted"/>